<dbReference type="SUPFAM" id="SSF56801">
    <property type="entry name" value="Acetyl-CoA synthetase-like"/>
    <property type="match status" value="1"/>
</dbReference>
<dbReference type="AlphaFoldDB" id="A0A0F9GII7"/>
<dbReference type="InterPro" id="IPR042099">
    <property type="entry name" value="ANL_N_sf"/>
</dbReference>
<evidence type="ECO:0000256" key="4">
    <source>
        <dbReference type="ARBA" id="ARBA00022840"/>
    </source>
</evidence>
<accession>A0A0F9GII7</accession>
<dbReference type="PANTHER" id="PTHR43107">
    <property type="entry name" value="LONG-CHAIN FATTY ACID TRANSPORT PROTEIN"/>
    <property type="match status" value="1"/>
</dbReference>
<reference evidence="5" key="1">
    <citation type="journal article" date="2015" name="Nature">
        <title>Complex archaea that bridge the gap between prokaryotes and eukaryotes.</title>
        <authorList>
            <person name="Spang A."/>
            <person name="Saw J.H."/>
            <person name="Jorgensen S.L."/>
            <person name="Zaremba-Niedzwiedzka K."/>
            <person name="Martijn J."/>
            <person name="Lind A.E."/>
            <person name="van Eijk R."/>
            <person name="Schleper C."/>
            <person name="Guy L."/>
            <person name="Ettema T.J."/>
        </authorList>
    </citation>
    <scope>NUCLEOTIDE SEQUENCE</scope>
</reference>
<dbReference type="Gene3D" id="3.40.50.12780">
    <property type="entry name" value="N-terminal domain of ligase-like"/>
    <property type="match status" value="1"/>
</dbReference>
<keyword evidence="2" id="KW-0436">Ligase</keyword>
<keyword evidence="3" id="KW-0547">Nucleotide-binding</keyword>
<evidence type="ECO:0000256" key="2">
    <source>
        <dbReference type="ARBA" id="ARBA00022598"/>
    </source>
</evidence>
<protein>
    <recommendedName>
        <fullName evidence="6">Three-Cys-motif partner protein TcmP</fullName>
    </recommendedName>
</protein>
<dbReference type="GO" id="GO:0044539">
    <property type="term" value="P:long-chain fatty acid import into cell"/>
    <property type="evidence" value="ECO:0007669"/>
    <property type="project" value="TreeGrafter"/>
</dbReference>
<sequence length="467" mass="54457">MPSKEISKIFAAAAIGRKFSVTRFWDEIRKYNATAFSYIGEICHYLMNQPFNPDDSKNSVKTVIGNGLRPEIWIDFKKRLTSGGKRANYSWETSIVEINAATGEIYIPERNYTILGSAGTALQLKFYNEEVKNPNLNLILVENDDDCVYHLKNVIERKFPRATINDDPSCLDRNVNQCVLIRRDVNEAVRAVNDLNIGGRTIYFFDPLLAIEIVPIKEVYNNRVKSPFNIGTEFSIFFFTSDWFLGRDDLAPLPLSSDFSSWSDTQRVTINALSNVLGDDLWYDNILIGDKIERRIDNLTEEYQNRLYELFRFVIPMPFAPKKDQVYHLFFCSNYHEGAKIITNFYSNETDNKWKPNNMLHYKKFKELYENTIFFPGGSSRPNEWKVLWRIVTYYRLGKFDKLCGDLIEIAQSESRLLKTIDWLKSEGYVKNYSTTRFELNWEPITNNLGLEQPPPFEPLRDTDFID</sequence>
<dbReference type="GO" id="GO:0005524">
    <property type="term" value="F:ATP binding"/>
    <property type="evidence" value="ECO:0007669"/>
    <property type="project" value="UniProtKB-KW"/>
</dbReference>
<evidence type="ECO:0000256" key="1">
    <source>
        <dbReference type="ARBA" id="ARBA00006432"/>
    </source>
</evidence>
<dbReference type="GO" id="GO:0004467">
    <property type="term" value="F:long-chain fatty acid-CoA ligase activity"/>
    <property type="evidence" value="ECO:0007669"/>
    <property type="project" value="TreeGrafter"/>
</dbReference>
<organism evidence="5">
    <name type="scientific">marine sediment metagenome</name>
    <dbReference type="NCBI Taxonomy" id="412755"/>
    <lineage>
        <taxon>unclassified sequences</taxon>
        <taxon>metagenomes</taxon>
        <taxon>ecological metagenomes</taxon>
    </lineage>
</organism>
<comment type="caution">
    <text evidence="5">The sequence shown here is derived from an EMBL/GenBank/DDBJ whole genome shotgun (WGS) entry which is preliminary data.</text>
</comment>
<dbReference type="GO" id="GO:0005324">
    <property type="term" value="F:long-chain fatty acid transmembrane transporter activity"/>
    <property type="evidence" value="ECO:0007669"/>
    <property type="project" value="TreeGrafter"/>
</dbReference>
<name>A0A0F9GII7_9ZZZZ</name>
<comment type="similarity">
    <text evidence="1">Belongs to the ATP-dependent AMP-binding enzyme family.</text>
</comment>
<evidence type="ECO:0000313" key="5">
    <source>
        <dbReference type="EMBL" id="KKL98649.1"/>
    </source>
</evidence>
<dbReference type="GO" id="GO:0005886">
    <property type="term" value="C:plasma membrane"/>
    <property type="evidence" value="ECO:0007669"/>
    <property type="project" value="TreeGrafter"/>
</dbReference>
<dbReference type="EMBL" id="LAZR01017864">
    <property type="protein sequence ID" value="KKL98649.1"/>
    <property type="molecule type" value="Genomic_DNA"/>
</dbReference>
<dbReference type="PANTHER" id="PTHR43107:SF15">
    <property type="entry name" value="FATTY ACID TRANSPORT PROTEIN 3, ISOFORM A"/>
    <property type="match status" value="1"/>
</dbReference>
<gene>
    <name evidence="5" type="ORF">LCGC14_1822320</name>
</gene>
<evidence type="ECO:0000256" key="3">
    <source>
        <dbReference type="ARBA" id="ARBA00022741"/>
    </source>
</evidence>
<evidence type="ECO:0008006" key="6">
    <source>
        <dbReference type="Google" id="ProtNLM"/>
    </source>
</evidence>
<keyword evidence="4" id="KW-0067">ATP-binding</keyword>
<proteinExistence type="inferred from homology"/>